<dbReference type="EMBL" id="CP000236">
    <property type="protein sequence ID" value="ABD44568.1"/>
    <property type="molecule type" value="Genomic_DNA"/>
</dbReference>
<dbReference type="AlphaFoldDB" id="Q2GFK9"/>
<name>Q2GFK9_EHRCR</name>
<reference evidence="2 3" key="1">
    <citation type="journal article" date="2006" name="PLoS Genet.">
        <title>Comparative genomics of emerging human ehrlichiosis agents.</title>
        <authorList>
            <person name="Dunning Hotopp J.C."/>
            <person name="Lin M."/>
            <person name="Madupu R."/>
            <person name="Crabtree J."/>
            <person name="Angiuoli S.V."/>
            <person name="Eisen J.A."/>
            <person name="Seshadri R."/>
            <person name="Ren Q."/>
            <person name="Wu M."/>
            <person name="Utterback T.R."/>
            <person name="Smith S."/>
            <person name="Lewis M."/>
            <person name="Khouri H."/>
            <person name="Zhang C."/>
            <person name="Niu H."/>
            <person name="Lin Q."/>
            <person name="Ohashi N."/>
            <person name="Zhi N."/>
            <person name="Nelson W."/>
            <person name="Brinkac L.M."/>
            <person name="Dodson R.J."/>
            <person name="Rosovitz M.J."/>
            <person name="Sundaram J."/>
            <person name="Daugherty S.C."/>
            <person name="Davidsen T."/>
            <person name="Durkin A.S."/>
            <person name="Gwinn M."/>
            <person name="Haft D.H."/>
            <person name="Selengut J.D."/>
            <person name="Sullivan S.A."/>
            <person name="Zafar N."/>
            <person name="Zhou L."/>
            <person name="Benahmed F."/>
            <person name="Forberger H."/>
            <person name="Halpin R."/>
            <person name="Mulligan S."/>
            <person name="Robinson J."/>
            <person name="White O."/>
            <person name="Rikihisa Y."/>
            <person name="Tettelin H."/>
        </authorList>
    </citation>
    <scope>NUCLEOTIDE SEQUENCE [LARGE SCALE GENOMIC DNA]</scope>
    <source>
        <strain evidence="3">ATCC CRL-10679 / Arkansas</strain>
    </source>
</reference>
<protein>
    <submittedName>
        <fullName evidence="2">Uncharacterized protein</fullName>
    </submittedName>
</protein>
<dbReference type="HOGENOM" id="CLU_2751393_0_0_5"/>
<organism evidence="2 3">
    <name type="scientific">Ehrlichia chaffeensis (strain ATCC CRL-10679 / Arkansas)</name>
    <dbReference type="NCBI Taxonomy" id="205920"/>
    <lineage>
        <taxon>Bacteria</taxon>
        <taxon>Pseudomonadati</taxon>
        <taxon>Pseudomonadota</taxon>
        <taxon>Alphaproteobacteria</taxon>
        <taxon>Rickettsiales</taxon>
        <taxon>Anaplasmataceae</taxon>
        <taxon>Ehrlichia</taxon>
    </lineage>
</organism>
<evidence type="ECO:0000313" key="2">
    <source>
        <dbReference type="EMBL" id="ABD44568.1"/>
    </source>
</evidence>
<dbReference type="KEGG" id="ech:ECH_0987"/>
<evidence type="ECO:0000256" key="1">
    <source>
        <dbReference type="SAM" id="SignalP"/>
    </source>
</evidence>
<feature type="signal peptide" evidence="1">
    <location>
        <begin position="1"/>
        <end position="23"/>
    </location>
</feature>
<dbReference type="Proteomes" id="UP000008320">
    <property type="component" value="Chromosome"/>
</dbReference>
<dbReference type="STRING" id="205920.ECH_0987"/>
<keyword evidence="3" id="KW-1185">Reference proteome</keyword>
<evidence type="ECO:0000313" key="3">
    <source>
        <dbReference type="Proteomes" id="UP000008320"/>
    </source>
</evidence>
<keyword evidence="1" id="KW-0732">Signal</keyword>
<accession>Q2GFK9</accession>
<sequence length="70" mass="7924">MKVSIILLSMMILCTMFSIQYQATQLNVEKNTDITNEVLQAVLKGETVPVIRGTILFELYNIVGRFVDES</sequence>
<proteinExistence type="predicted"/>
<feature type="chain" id="PRO_5004208636" evidence="1">
    <location>
        <begin position="24"/>
        <end position="70"/>
    </location>
</feature>
<gene>
    <name evidence="2" type="ordered locus">ECH_0987</name>
</gene>